<dbReference type="FunFam" id="1.10.510.10:FF:000095">
    <property type="entry name" value="protein STRUBBELIG-RECEPTOR FAMILY 8"/>
    <property type="match status" value="1"/>
</dbReference>
<dbReference type="GO" id="GO:0005524">
    <property type="term" value="F:ATP binding"/>
    <property type="evidence" value="ECO:0007669"/>
    <property type="project" value="InterPro"/>
</dbReference>
<keyword evidence="8" id="KW-0675">Receptor</keyword>
<evidence type="ECO:0000313" key="13">
    <source>
        <dbReference type="EMBL" id="KAJ1700695.1"/>
    </source>
</evidence>
<evidence type="ECO:0000256" key="4">
    <source>
        <dbReference type="ARBA" id="ARBA00022729"/>
    </source>
</evidence>
<name>A0A9Q0HWP1_9POAL</name>
<feature type="compositionally biased region" description="Low complexity" evidence="9">
    <location>
        <begin position="453"/>
        <end position="465"/>
    </location>
</feature>
<keyword evidence="7 10" id="KW-0472">Membrane</keyword>
<keyword evidence="2" id="KW-0433">Leucine-rich repeat</keyword>
<keyword evidence="4 11" id="KW-0732">Signal</keyword>
<dbReference type="InterPro" id="IPR013210">
    <property type="entry name" value="LRR_N_plant-typ"/>
</dbReference>
<evidence type="ECO:0000256" key="3">
    <source>
        <dbReference type="ARBA" id="ARBA00022692"/>
    </source>
</evidence>
<dbReference type="Gene3D" id="3.80.10.10">
    <property type="entry name" value="Ribonuclease Inhibitor"/>
    <property type="match status" value="1"/>
</dbReference>
<dbReference type="OrthoDB" id="676979at2759"/>
<dbReference type="InterPro" id="IPR032675">
    <property type="entry name" value="LRR_dom_sf"/>
</dbReference>
<dbReference type="GO" id="GO:0016020">
    <property type="term" value="C:membrane"/>
    <property type="evidence" value="ECO:0007669"/>
    <property type="project" value="UniProtKB-SubCell"/>
</dbReference>
<keyword evidence="6 10" id="KW-1133">Transmembrane helix</keyword>
<dbReference type="PANTHER" id="PTHR48007">
    <property type="entry name" value="LEUCINE-RICH REPEAT RECEPTOR-LIKE PROTEIN KINASE PXC1"/>
    <property type="match status" value="1"/>
</dbReference>
<evidence type="ECO:0000256" key="11">
    <source>
        <dbReference type="SAM" id="SignalP"/>
    </source>
</evidence>
<gene>
    <name evidence="13" type="ORF">LUZ63_000474</name>
</gene>
<dbReference type="Pfam" id="PF08263">
    <property type="entry name" value="LRRNT_2"/>
    <property type="match status" value="1"/>
</dbReference>
<feature type="region of interest" description="Disordered" evidence="9">
    <location>
        <begin position="402"/>
        <end position="465"/>
    </location>
</feature>
<dbReference type="SUPFAM" id="SSF52058">
    <property type="entry name" value="L domain-like"/>
    <property type="match status" value="1"/>
</dbReference>
<evidence type="ECO:0000256" key="7">
    <source>
        <dbReference type="ARBA" id="ARBA00023136"/>
    </source>
</evidence>
<dbReference type="Gene3D" id="1.10.510.10">
    <property type="entry name" value="Transferase(Phosphotransferase) domain 1"/>
    <property type="match status" value="1"/>
</dbReference>
<dbReference type="PROSITE" id="PS50011">
    <property type="entry name" value="PROTEIN_KINASE_DOM"/>
    <property type="match status" value="1"/>
</dbReference>
<dbReference type="InterPro" id="IPR001245">
    <property type="entry name" value="Ser-Thr/Tyr_kinase_cat_dom"/>
</dbReference>
<keyword evidence="5" id="KW-0677">Repeat</keyword>
<dbReference type="EMBL" id="JAMQYH010000001">
    <property type="protein sequence ID" value="KAJ1700695.1"/>
    <property type="molecule type" value="Genomic_DNA"/>
</dbReference>
<feature type="signal peptide" evidence="11">
    <location>
        <begin position="1"/>
        <end position="27"/>
    </location>
</feature>
<evidence type="ECO:0000256" key="2">
    <source>
        <dbReference type="ARBA" id="ARBA00022614"/>
    </source>
</evidence>
<comment type="caution">
    <text evidence="13">The sequence shown here is derived from an EMBL/GenBank/DDBJ whole genome shotgun (WGS) entry which is preliminary data.</text>
</comment>
<accession>A0A9Q0HWP1</accession>
<dbReference type="GO" id="GO:0004672">
    <property type="term" value="F:protein kinase activity"/>
    <property type="evidence" value="ECO:0007669"/>
    <property type="project" value="InterPro"/>
</dbReference>
<feature type="transmembrane region" description="Helical" evidence="10">
    <location>
        <begin position="311"/>
        <end position="333"/>
    </location>
</feature>
<reference evidence="13" key="1">
    <citation type="journal article" date="2022" name="Cell">
        <title>Repeat-based holocentromeres influence genome architecture and karyotype evolution.</title>
        <authorList>
            <person name="Hofstatter P.G."/>
            <person name="Thangavel G."/>
            <person name="Lux T."/>
            <person name="Neumann P."/>
            <person name="Vondrak T."/>
            <person name="Novak P."/>
            <person name="Zhang M."/>
            <person name="Costa L."/>
            <person name="Castellani M."/>
            <person name="Scott A."/>
            <person name="Toegelov H."/>
            <person name="Fuchs J."/>
            <person name="Mata-Sucre Y."/>
            <person name="Dias Y."/>
            <person name="Vanzela A.L.L."/>
            <person name="Huettel B."/>
            <person name="Almeida C.C.S."/>
            <person name="Simkova H."/>
            <person name="Souza G."/>
            <person name="Pedrosa-Harand A."/>
            <person name="Macas J."/>
            <person name="Mayer K.F.X."/>
            <person name="Houben A."/>
            <person name="Marques A."/>
        </authorList>
    </citation>
    <scope>NUCLEOTIDE SEQUENCE</scope>
    <source>
        <strain evidence="13">RhyBre1mFocal</strain>
    </source>
</reference>
<dbReference type="FunFam" id="3.30.200.20:FF:000125">
    <property type="entry name" value="Protein STRUBBELIG-RECEPTOR FAMILY 8"/>
    <property type="match status" value="1"/>
</dbReference>
<dbReference type="Gene3D" id="3.30.200.20">
    <property type="entry name" value="Phosphorylase Kinase, domain 1"/>
    <property type="match status" value="1"/>
</dbReference>
<feature type="compositionally biased region" description="Basic and acidic residues" evidence="9">
    <location>
        <begin position="402"/>
        <end position="411"/>
    </location>
</feature>
<dbReference type="FunFam" id="3.80.10.10:FF:000062">
    <property type="entry name" value="protein STRUBBELIG-RECEPTOR FAMILY 3"/>
    <property type="match status" value="1"/>
</dbReference>
<comment type="subcellular location">
    <subcellularLocation>
        <location evidence="1">Membrane</location>
    </subcellularLocation>
</comment>
<proteinExistence type="predicted"/>
<dbReference type="SUPFAM" id="SSF56112">
    <property type="entry name" value="Protein kinase-like (PK-like)"/>
    <property type="match status" value="1"/>
</dbReference>
<evidence type="ECO:0000256" key="10">
    <source>
        <dbReference type="SAM" id="Phobius"/>
    </source>
</evidence>
<evidence type="ECO:0000256" key="6">
    <source>
        <dbReference type="ARBA" id="ARBA00022989"/>
    </source>
</evidence>
<dbReference type="Pfam" id="PF07714">
    <property type="entry name" value="PK_Tyr_Ser-Thr"/>
    <property type="match status" value="1"/>
</dbReference>
<dbReference type="InterPro" id="IPR046959">
    <property type="entry name" value="PRK1-6/SRF4-like"/>
</dbReference>
<dbReference type="InterPro" id="IPR011009">
    <property type="entry name" value="Kinase-like_dom_sf"/>
</dbReference>
<dbReference type="AlphaFoldDB" id="A0A9Q0HWP1"/>
<dbReference type="Pfam" id="PF00560">
    <property type="entry name" value="LRR_1"/>
    <property type="match status" value="3"/>
</dbReference>
<evidence type="ECO:0000256" key="1">
    <source>
        <dbReference type="ARBA" id="ARBA00004370"/>
    </source>
</evidence>
<organism evidence="13 14">
    <name type="scientific">Rhynchospora breviuscula</name>
    <dbReference type="NCBI Taxonomy" id="2022672"/>
    <lineage>
        <taxon>Eukaryota</taxon>
        <taxon>Viridiplantae</taxon>
        <taxon>Streptophyta</taxon>
        <taxon>Embryophyta</taxon>
        <taxon>Tracheophyta</taxon>
        <taxon>Spermatophyta</taxon>
        <taxon>Magnoliopsida</taxon>
        <taxon>Liliopsida</taxon>
        <taxon>Poales</taxon>
        <taxon>Cyperaceae</taxon>
        <taxon>Cyperoideae</taxon>
        <taxon>Rhynchosporeae</taxon>
        <taxon>Rhynchospora</taxon>
    </lineage>
</organism>
<dbReference type="SUPFAM" id="SSF101447">
    <property type="entry name" value="Formin homology 2 domain (FH2 domain)"/>
    <property type="match status" value="1"/>
</dbReference>
<evidence type="ECO:0000313" key="14">
    <source>
        <dbReference type="Proteomes" id="UP001151287"/>
    </source>
</evidence>
<sequence length="767" mass="83572">MDKNRAWISFWFTVILVAFSHTQFSDSLTDERDVTAINNLFTSLGSPPIPGWTANGGDPCAEQWQGVQCVNSNITSITINAANLGGELGNSLGSFTSIITLDLSNNNIGGTIPENLPITIQRIFLSANQLTGSIPTSLSQLAFLTDMSLNNNLLSGELPDSFQSLTGLINLDLSSNNLSGPLPPSMASLSSLTTLHIQQNRFSGVLDVLEDLPLKDLNIENNSFSGPIPEKLLSIPTFKKDGNPFNTSIIIAPSAQPPATATPPFFSGAPSASKNHTNSSSPSESGSNNKNSSPSSPSSSNKKSNTSTLKIIGYALVAVVSFIVLVLTVLFCLSKIQERRSREDEYAPAKAQASRVHGRVNPPIVRDPPVKQNNEVKKAAKEDSCGRLDLEIGRTIPAVPKREAALSDKKNSYTIDMDNSTDEFIMPPPPPPPPSTPPPPPPPPPPPAPVREVANTSTSTVPATSATSFSVASLQQYTRSFSEDNLIRESRLGRVYLAELPEGELLEVMKIDNANSRIAVDEFLEMVANISELRHPNVLELVGYCAEFGQRLLVYMHFSRKTLQDVLHDDDASRRSLAWNARIKIALGAAKALEYLHEGCQPQIVHQNFEPSNILVDRKLSVRVAECGLASLMPRSSVAQLSGRMRSLYYEAPEISESGSSFTDRSDVYSFGVIMLELLTGRKPYDASRPRAEQHLVRWASSQLHDIDALFNMVDPAIKGMCSDKSLSNFADIITRCIQHEPEFRPPMSEIVQDLASMVRPSREPSK</sequence>
<feature type="chain" id="PRO_5040506989" description="Protein kinase domain-containing protein" evidence="11">
    <location>
        <begin position="28"/>
        <end position="767"/>
    </location>
</feature>
<dbReference type="Proteomes" id="UP001151287">
    <property type="component" value="Unassembled WGS sequence"/>
</dbReference>
<keyword evidence="3 10" id="KW-0812">Transmembrane</keyword>
<feature type="compositionally biased region" description="Pro residues" evidence="9">
    <location>
        <begin position="426"/>
        <end position="449"/>
    </location>
</feature>
<feature type="domain" description="Protein kinase" evidence="12">
    <location>
        <begin position="481"/>
        <end position="759"/>
    </location>
</feature>
<evidence type="ECO:0000256" key="9">
    <source>
        <dbReference type="SAM" id="MobiDB-lite"/>
    </source>
</evidence>
<evidence type="ECO:0000256" key="8">
    <source>
        <dbReference type="ARBA" id="ARBA00023170"/>
    </source>
</evidence>
<dbReference type="PANTHER" id="PTHR48007:SF70">
    <property type="entry name" value="PROTEIN KINASE DOMAIN-CONTAINING PROTEIN"/>
    <property type="match status" value="1"/>
</dbReference>
<evidence type="ECO:0000256" key="5">
    <source>
        <dbReference type="ARBA" id="ARBA00022737"/>
    </source>
</evidence>
<dbReference type="InterPro" id="IPR000719">
    <property type="entry name" value="Prot_kinase_dom"/>
</dbReference>
<keyword evidence="14" id="KW-1185">Reference proteome</keyword>
<protein>
    <recommendedName>
        <fullName evidence="12">Protein kinase domain-containing protein</fullName>
    </recommendedName>
</protein>
<feature type="region of interest" description="Disordered" evidence="9">
    <location>
        <begin position="258"/>
        <end position="304"/>
    </location>
</feature>
<dbReference type="InterPro" id="IPR001611">
    <property type="entry name" value="Leu-rich_rpt"/>
</dbReference>
<evidence type="ECO:0000259" key="12">
    <source>
        <dbReference type="PROSITE" id="PS50011"/>
    </source>
</evidence>
<feature type="region of interest" description="Disordered" evidence="9">
    <location>
        <begin position="341"/>
        <end position="382"/>
    </location>
</feature>